<gene>
    <name evidence="3" type="primary">LOC107894684</name>
</gene>
<dbReference type="RefSeq" id="XP_016675425.2">
    <property type="nucleotide sequence ID" value="XM_016819936.2"/>
</dbReference>
<organism evidence="2 3">
    <name type="scientific">Gossypium hirsutum</name>
    <name type="common">Upland cotton</name>
    <name type="synonym">Gossypium mexicanum</name>
    <dbReference type="NCBI Taxonomy" id="3635"/>
    <lineage>
        <taxon>Eukaryota</taxon>
        <taxon>Viridiplantae</taxon>
        <taxon>Streptophyta</taxon>
        <taxon>Embryophyta</taxon>
        <taxon>Tracheophyta</taxon>
        <taxon>Spermatophyta</taxon>
        <taxon>Magnoliopsida</taxon>
        <taxon>eudicotyledons</taxon>
        <taxon>Gunneridae</taxon>
        <taxon>Pentapetalae</taxon>
        <taxon>rosids</taxon>
        <taxon>malvids</taxon>
        <taxon>Malvales</taxon>
        <taxon>Malvaceae</taxon>
        <taxon>Malvoideae</taxon>
        <taxon>Gossypium</taxon>
    </lineage>
</organism>
<feature type="compositionally biased region" description="Basic residues" evidence="1">
    <location>
        <begin position="133"/>
        <end position="142"/>
    </location>
</feature>
<evidence type="ECO:0000313" key="3">
    <source>
        <dbReference type="RefSeq" id="XP_016675425.2"/>
    </source>
</evidence>
<dbReference type="Proteomes" id="UP000818029">
    <property type="component" value="Chromosome A07"/>
</dbReference>
<protein>
    <submittedName>
        <fullName evidence="3">Uncharacterized protein</fullName>
    </submittedName>
</protein>
<reference evidence="2" key="1">
    <citation type="journal article" date="2020" name="Nat. Genet.">
        <title>Genomic diversifications of five Gossypium allopolyploid species and their impact on cotton improvement.</title>
        <authorList>
            <person name="Chen Z.J."/>
            <person name="Sreedasyam A."/>
            <person name="Ando A."/>
            <person name="Song Q."/>
            <person name="De Santiago L.M."/>
            <person name="Hulse-Kemp A.M."/>
            <person name="Ding M."/>
            <person name="Ye W."/>
            <person name="Kirkbride R.C."/>
            <person name="Jenkins J."/>
            <person name="Plott C."/>
            <person name="Lovell J."/>
            <person name="Lin Y.M."/>
            <person name="Vaughn R."/>
            <person name="Liu B."/>
            <person name="Simpson S."/>
            <person name="Scheffler B.E."/>
            <person name="Wen L."/>
            <person name="Saski C.A."/>
            <person name="Grover C.E."/>
            <person name="Hu G."/>
            <person name="Conover J.L."/>
            <person name="Carlson J.W."/>
            <person name="Shu S."/>
            <person name="Boston L.B."/>
            <person name="Williams M."/>
            <person name="Peterson D.G."/>
            <person name="McGee K."/>
            <person name="Jones D.C."/>
            <person name="Wendel J.F."/>
            <person name="Stelly D.M."/>
            <person name="Grimwood J."/>
            <person name="Schmutz J."/>
        </authorList>
    </citation>
    <scope>NUCLEOTIDE SEQUENCE [LARGE SCALE GENOMIC DNA]</scope>
    <source>
        <strain evidence="2">cv. TM-1</strain>
    </source>
</reference>
<evidence type="ECO:0000313" key="2">
    <source>
        <dbReference type="Proteomes" id="UP000818029"/>
    </source>
</evidence>
<reference evidence="3" key="2">
    <citation type="submission" date="2025-08" db="UniProtKB">
        <authorList>
            <consortium name="RefSeq"/>
        </authorList>
    </citation>
    <scope>IDENTIFICATION</scope>
</reference>
<evidence type="ECO:0000256" key="1">
    <source>
        <dbReference type="SAM" id="MobiDB-lite"/>
    </source>
</evidence>
<dbReference type="PaxDb" id="3635-A0A1U8IB46"/>
<keyword evidence="2" id="KW-1185">Reference proteome</keyword>
<sequence length="161" mass="18427">MTNLEDLIGGQVALAQKSGTPVKNHMLKLMGFFKEVEDNEVELDVNTQNKIVFKSLTKEFPGFKVTYNLGNKTLTLTQLMKELKFFELMLNDGKLVQEKLEANLVMGPSSSKRKQKAKGKKKSTKSSVPPHMDRKKTKKLKDPKKNDYFFYNRKGHFGLIK</sequence>
<dbReference type="GeneID" id="107894684"/>
<feature type="compositionally biased region" description="Basic residues" evidence="1">
    <location>
        <begin position="111"/>
        <end position="124"/>
    </location>
</feature>
<proteinExistence type="predicted"/>
<dbReference type="KEGG" id="ghi:107894684"/>
<accession>A0A1U8IB46</accession>
<dbReference type="AlphaFoldDB" id="A0A1U8IB46"/>
<feature type="region of interest" description="Disordered" evidence="1">
    <location>
        <begin position="106"/>
        <end position="148"/>
    </location>
</feature>
<name>A0A1U8IB46_GOSHI</name>